<keyword evidence="9 29" id="KW-0808">Transferase</keyword>
<feature type="repeat" description="ANK" evidence="28">
    <location>
        <begin position="253"/>
        <end position="285"/>
    </location>
</feature>
<dbReference type="InterPro" id="IPR036770">
    <property type="entry name" value="Ankyrin_rpt-contain_sf"/>
</dbReference>
<dbReference type="GO" id="GO:0000781">
    <property type="term" value="C:chromosome, telomeric region"/>
    <property type="evidence" value="ECO:0007669"/>
    <property type="project" value="UniProtKB-SubCell"/>
</dbReference>
<dbReference type="Gene3D" id="3.20.20.80">
    <property type="entry name" value="Glycosidases"/>
    <property type="match status" value="1"/>
</dbReference>
<dbReference type="FunFam" id="1.10.150.50:FF:000012">
    <property type="entry name" value="Poly [ADP-ribose] polymerase"/>
    <property type="match status" value="1"/>
</dbReference>
<dbReference type="Gene3D" id="2.60.40.10">
    <property type="entry name" value="Immunoglobulins"/>
    <property type="match status" value="1"/>
</dbReference>
<feature type="repeat" description="ANK" evidence="28">
    <location>
        <begin position="753"/>
        <end position="785"/>
    </location>
</feature>
<feature type="repeat" description="ANK" evidence="28">
    <location>
        <begin position="441"/>
        <end position="473"/>
    </location>
</feature>
<feature type="active site" description="Proton donor" evidence="27">
    <location>
        <position position="1361"/>
    </location>
</feature>
<dbReference type="Pfam" id="PF12796">
    <property type="entry name" value="Ank_2"/>
    <property type="match status" value="5"/>
</dbReference>
<feature type="repeat" description="ANK" evidence="28">
    <location>
        <begin position="633"/>
        <end position="665"/>
    </location>
</feature>
<protein>
    <recommendedName>
        <fullName evidence="29">Poly [ADP-ribose] polymerase</fullName>
        <shortName evidence="29">PARP</shortName>
        <ecNumber evidence="29">2.4.2.-</ecNumber>
    </recommendedName>
</protein>
<evidence type="ECO:0000256" key="3">
    <source>
        <dbReference type="ARBA" id="ARBA00004496"/>
    </source>
</evidence>
<dbReference type="FunFam" id="1.25.40.20:FF:000009">
    <property type="entry name" value="Poly [ADP-ribose] polymerase"/>
    <property type="match status" value="1"/>
</dbReference>
<keyword evidence="21 28" id="KW-0040">ANK repeat</keyword>
<dbReference type="PRINTS" id="PR00745">
    <property type="entry name" value="GLHYDRLASE39"/>
</dbReference>
<evidence type="ECO:0000256" key="20">
    <source>
        <dbReference type="ARBA" id="ARBA00023034"/>
    </source>
</evidence>
<dbReference type="Gene3D" id="3.90.228.10">
    <property type="match status" value="1"/>
</dbReference>
<dbReference type="FunFam" id="1.25.40.20:FF:000021">
    <property type="entry name" value="Poly [ADP-ribose] polymerase"/>
    <property type="match status" value="1"/>
</dbReference>
<evidence type="ECO:0000256" key="1">
    <source>
        <dbReference type="ARBA" id="ARBA00004123"/>
    </source>
</evidence>
<dbReference type="SUPFAM" id="SSF48403">
    <property type="entry name" value="Ankyrin repeat"/>
    <property type="match status" value="3"/>
</dbReference>
<evidence type="ECO:0000256" key="10">
    <source>
        <dbReference type="ARBA" id="ARBA00022687"/>
    </source>
</evidence>
<dbReference type="FunFam" id="2.60.40.1500:FF:000002">
    <property type="entry name" value="Iduronidase alpha-L"/>
    <property type="match status" value="1"/>
</dbReference>
<dbReference type="SUPFAM" id="SSF56399">
    <property type="entry name" value="ADP-ribosylation"/>
    <property type="match status" value="1"/>
</dbReference>
<dbReference type="GO" id="GO:0005634">
    <property type="term" value="C:nucleus"/>
    <property type="evidence" value="ECO:0007669"/>
    <property type="project" value="UniProtKB-SubCell"/>
</dbReference>
<dbReference type="EMBL" id="QBIY01012640">
    <property type="protein sequence ID" value="RXN20537.1"/>
    <property type="molecule type" value="Genomic_DNA"/>
</dbReference>
<dbReference type="EC" id="2.4.2.-" evidence="29"/>
<feature type="repeat" description="ANK" evidence="28">
    <location>
        <begin position="600"/>
        <end position="632"/>
    </location>
</feature>
<evidence type="ECO:0000256" key="19">
    <source>
        <dbReference type="ARBA" id="ARBA00023027"/>
    </source>
</evidence>
<dbReference type="Pfam" id="PF00644">
    <property type="entry name" value="PARP"/>
    <property type="match status" value="1"/>
</dbReference>
<dbReference type="InterPro" id="IPR017853">
    <property type="entry name" value="GH"/>
</dbReference>
<keyword evidence="8 29" id="KW-0328">Glycosyltransferase</keyword>
<feature type="repeat" description="ANK" evidence="28">
    <location>
        <begin position="319"/>
        <end position="351"/>
    </location>
</feature>
<dbReference type="FunFam" id="3.90.228.10:FF:000001">
    <property type="entry name" value="Poly [ADP-ribose] polymerase tankyrase-2"/>
    <property type="match status" value="1"/>
</dbReference>
<feature type="repeat" description="ANK" evidence="28">
    <location>
        <begin position="166"/>
        <end position="198"/>
    </location>
</feature>
<dbReference type="STRING" id="84645.A0A498MUK7"/>
<dbReference type="InterPro" id="IPR049166">
    <property type="entry name" value="GH39_cat"/>
</dbReference>
<evidence type="ECO:0000256" key="2">
    <source>
        <dbReference type="ARBA" id="ARBA00004395"/>
    </source>
</evidence>
<keyword evidence="16" id="KW-0862">Zinc</keyword>
<sequence length="1820" mass="199421">MESAAASSSSASSPDRPAPATAAAAAASSALGSSSCSSISSSATAGSQSPGSGAASPGDGVCGAGGAFRELFEACRNGDVSRVKRLVDSVNVNAKDMAGRKSTPLHFAAGFGRKDVVEHLLQTGANVHSRDDGGLIPLHNACSFGHAEVVSLLLCSGADPNARDNWNYTPLHEAAIKGKIDVCIVLLQHGADPNIRNTDGKSALDLADPSAKTVLTGEYKKDELLEAARSGNEEKLMALLTPLNVNCHASDGRKSTPLHLAAGYNRVRIVQLLLQYGADVHAKDKGGLVPLHNACSYGHYEVTELLLKHGACVNAMDLWQFTPLHEAASKNRVEVCSLLLSHGADPTLLNCHGKSAVDVAPTPELKERLTYEFKGHTLLQAAREADMAKVKKTAQEIISFKHPHSHDSALHCAVASPHPKRKQVTELLLRKGANIHEKNKDFMTPFHVASERGHNDVLEVLQKHGAKVNAVDTLGQTALHRAALAGHIQTCRLLLSYGADPSIISLQGFTASQMGNEAVQQILNENIPPRNSDVDYRFLEAAKAGDLDTVKQLCSPQNVNCRDLEGRHSTPLHFAAGYNRVAVVEYLLHHGADVHAKDKGGLVPLHNACSYGHYEVAELLVRHGASVNVADLWKFTPLHEAAAKGKYEICKLLLKHGADPSKKNRDGNTALDMVKDGDTDIQDLLRGDAALLDAAKKGCLARVQKLCSPENINCRDTQGRNSTPLHLAAGYNNLEVAEYLLEHGADVNAQDKGGLIPLHNAASYGHVDIAALLIKYNTCVNATDKWAFTPLHEAAQKGRTQLCALLLAHGADPTMKNQEGQTALDLATADDIRALLMDAMPPDALPSCFKPQATVLSAALISPASTPSCLSAASSIDNLAGPLSDGASGGATGPADGASGTERKEGDAVLDMNISQFLKSLGLEHLRDIFEREQITLDVLADMGHEELKEIGINAYGHRHKLIKGIERLLGGQQGANPYLTFHCTNQGTVLIDLAVDDKEFQSVEEEMQSTIREHRDGGNAGGVFSRYNIIKIQKVVNKKLRERYTHRQKEIADENHNHHNERMLFHGSPFINAIIHKGFDERHAYIGGMFGAGIYFAENSSKSNQYVYGIGGGTGCPTHKDRSCYLCHRQMLFCRVTLGKSFLQFSAMKMAHAPPGHHSVIGRPSVNGLAYAEYVIYRGEQAYPEYLITYQIVKPESTPQSSTGAEQKSYPPQPHTDAHLYDLSVDQQINLALIGSVPHRGIQQVRIHWMLELVSASIYSGEYHYNFTHLDQLIDLLWQNGLQPGFELMGSVSNTFSNFEDKSQVTEWRNLVYSIAKRYIYLYHKALKVLTVFVPVVLSMSAGKYGLGFVSQWNFETWNEPNNHDFDNMTVSVQGFLNYYDSCSEGLRAASPLLKFGGPGDSCHSPPRSPYCWEMLQHCYNGTNYFTGETGVRLDYIALHKKGGGSSLPILQQEVATVQEIQQKFPQFRSVPIYNDEAAPLVGWNKPLTWRADVTYAAMVVKVISQHQNMLIADLNSTINYTLLSNDNAFLSYHPHPFTQRTLTARFQINNTNPPHVQLVRKPVLTVMGLLALLGETQVQAEVLIDGSEVNSSVGVLATVHVPQVPYTADSWQTTVLLYNSRDNKTSSTADIITLCLTGIPQRKGLMYVTHYMDNNVTNPFKLWENMGSPDYPTAQQFTQLQSQEDPQTDGPLPVPSDGSLTLKATLPVPSVLLVHICAQSKERPNQVNGVRFITITKGQVLIIWKDHCIGTKCIKTYEVEFSKDEKTFHRINQRDTIFTYFTYSPESLEVNGYYRVRAVDYWGRNGEYSITEQYSENW</sequence>
<dbReference type="GO" id="GO:0004553">
    <property type="term" value="F:hydrolase activity, hydrolyzing O-glycosyl compounds"/>
    <property type="evidence" value="ECO:0007669"/>
    <property type="project" value="InterPro"/>
</dbReference>
<dbReference type="CDD" id="cd09524">
    <property type="entry name" value="SAM_tankyrase1_2"/>
    <property type="match status" value="1"/>
</dbReference>
<keyword evidence="18" id="KW-0779">Telomere</keyword>
<name>A0A498MUK7_LABRO</name>
<dbReference type="PANTHER" id="PTHR24171">
    <property type="entry name" value="ANKYRIN REPEAT DOMAIN-CONTAINING PROTEIN 39-RELATED"/>
    <property type="match status" value="1"/>
</dbReference>
<evidence type="ECO:0000256" key="27">
    <source>
        <dbReference type="PIRSR" id="PIRSR600514-1"/>
    </source>
</evidence>
<keyword evidence="23" id="KW-0539">Nucleus</keyword>
<evidence type="ECO:0000256" key="13">
    <source>
        <dbReference type="ARBA" id="ARBA00022737"/>
    </source>
</evidence>
<evidence type="ECO:0000256" key="29">
    <source>
        <dbReference type="RuleBase" id="RU362114"/>
    </source>
</evidence>
<evidence type="ECO:0000256" key="11">
    <source>
        <dbReference type="ARBA" id="ARBA00022695"/>
    </source>
</evidence>
<proteinExistence type="inferred from homology"/>
<feature type="region of interest" description="Disordered" evidence="30">
    <location>
        <begin position="1"/>
        <end position="58"/>
    </location>
</feature>
<dbReference type="FunFam" id="1.25.40.20:FF:000010">
    <property type="entry name" value="Poly [ADP-ribose] polymerase"/>
    <property type="match status" value="1"/>
</dbReference>
<dbReference type="Proteomes" id="UP000290572">
    <property type="component" value="Unassembled WGS sequence"/>
</dbReference>
<reference evidence="33 34" key="1">
    <citation type="submission" date="2018-03" db="EMBL/GenBank/DDBJ databases">
        <title>Draft genome sequence of Rohu Carp (Labeo rohita).</title>
        <authorList>
            <person name="Das P."/>
            <person name="Kushwaha B."/>
            <person name="Joshi C.G."/>
            <person name="Kumar D."/>
            <person name="Nagpure N.S."/>
            <person name="Sahoo L."/>
            <person name="Das S.P."/>
            <person name="Bit A."/>
            <person name="Patnaik S."/>
            <person name="Meher P.K."/>
            <person name="Jayasankar P."/>
            <person name="Koringa P.G."/>
            <person name="Patel N.V."/>
            <person name="Hinsu A.T."/>
            <person name="Kumar R."/>
            <person name="Pandey M."/>
            <person name="Agarwal S."/>
            <person name="Srivastava S."/>
            <person name="Singh M."/>
            <person name="Iquebal M.A."/>
            <person name="Jaiswal S."/>
            <person name="Angadi U.B."/>
            <person name="Kumar N."/>
            <person name="Raza M."/>
            <person name="Shah T.M."/>
            <person name="Rai A."/>
            <person name="Jena J.K."/>
        </authorList>
    </citation>
    <scope>NUCLEOTIDE SEQUENCE [LARGE SCALE GENOMIC DNA]</scope>
    <source>
        <strain evidence="33">DASCIFA01</strain>
        <tissue evidence="33">Testis</tissue>
    </source>
</reference>
<keyword evidence="11" id="KW-0548">Nucleotidyltransferase</keyword>
<evidence type="ECO:0000256" key="12">
    <source>
        <dbReference type="ARBA" id="ARBA00022723"/>
    </source>
</evidence>
<evidence type="ECO:0000313" key="33">
    <source>
        <dbReference type="EMBL" id="RXN20537.1"/>
    </source>
</evidence>
<dbReference type="GO" id="GO:0005975">
    <property type="term" value="P:carbohydrate metabolic process"/>
    <property type="evidence" value="ECO:0007669"/>
    <property type="project" value="InterPro"/>
</dbReference>
<evidence type="ECO:0000256" key="9">
    <source>
        <dbReference type="ARBA" id="ARBA00022679"/>
    </source>
</evidence>
<feature type="repeat" description="ANK" evidence="28">
    <location>
        <begin position="720"/>
        <end position="752"/>
    </location>
</feature>
<dbReference type="GO" id="GO:0000139">
    <property type="term" value="C:Golgi membrane"/>
    <property type="evidence" value="ECO:0007669"/>
    <property type="project" value="UniProtKB-SubCell"/>
</dbReference>
<feature type="repeat" description="ANK" evidence="28">
    <location>
        <begin position="100"/>
        <end position="132"/>
    </location>
</feature>
<evidence type="ECO:0000256" key="28">
    <source>
        <dbReference type="PROSITE-ProRule" id="PRU00023"/>
    </source>
</evidence>
<accession>A0A498MUK7</accession>
<keyword evidence="13" id="KW-0677">Repeat</keyword>
<dbReference type="PROSITE" id="PS50105">
    <property type="entry name" value="SAM_DOMAIN"/>
    <property type="match status" value="1"/>
</dbReference>
<evidence type="ECO:0000256" key="24">
    <source>
        <dbReference type="ARBA" id="ARBA00023295"/>
    </source>
</evidence>
<dbReference type="Pfam" id="PF21200">
    <property type="entry name" value="Glyco_hydro_39_C"/>
    <property type="match status" value="1"/>
</dbReference>
<feature type="repeat" description="ANK" evidence="28">
    <location>
        <begin position="286"/>
        <end position="318"/>
    </location>
</feature>
<evidence type="ECO:0000256" key="21">
    <source>
        <dbReference type="ARBA" id="ARBA00023043"/>
    </source>
</evidence>
<dbReference type="PRINTS" id="PR01415">
    <property type="entry name" value="ANKYRIN"/>
</dbReference>
<feature type="domain" description="SAM" evidence="31">
    <location>
        <begin position="913"/>
        <end position="972"/>
    </location>
</feature>
<evidence type="ECO:0000259" key="31">
    <source>
        <dbReference type="PROSITE" id="PS50105"/>
    </source>
</evidence>
<dbReference type="InterPro" id="IPR000514">
    <property type="entry name" value="Glyco_hydro_39"/>
</dbReference>
<comment type="subcellular location">
    <subcellularLocation>
        <location evidence="4">Chromosome</location>
        <location evidence="4">Telomere</location>
    </subcellularLocation>
    <subcellularLocation>
        <location evidence="3">Cytoplasm</location>
    </subcellularLocation>
    <subcellularLocation>
        <location evidence="2">Golgi apparatus membrane</location>
        <topology evidence="2">Peripheral membrane protein</topology>
    </subcellularLocation>
    <subcellularLocation>
        <location evidence="1">Nucleus</location>
    </subcellularLocation>
</comment>
<dbReference type="Pfam" id="PF01229">
    <property type="entry name" value="Glyco_hydro_39"/>
    <property type="match status" value="1"/>
</dbReference>
<evidence type="ECO:0000259" key="32">
    <source>
        <dbReference type="PROSITE" id="PS51059"/>
    </source>
</evidence>
<evidence type="ECO:0000256" key="15">
    <source>
        <dbReference type="ARBA" id="ARBA00022801"/>
    </source>
</evidence>
<dbReference type="InterPro" id="IPR049167">
    <property type="entry name" value="GH39_C"/>
</dbReference>
<evidence type="ECO:0000256" key="5">
    <source>
        <dbReference type="ARBA" id="ARBA00008875"/>
    </source>
</evidence>
<evidence type="ECO:0000256" key="8">
    <source>
        <dbReference type="ARBA" id="ARBA00022676"/>
    </source>
</evidence>
<keyword evidence="22" id="KW-0472">Membrane</keyword>
<comment type="similarity">
    <text evidence="5">Belongs to the glycosyl hydrolase 39 family.</text>
</comment>
<dbReference type="Gene3D" id="1.10.150.50">
    <property type="entry name" value="Transcription Factor, Ets-1"/>
    <property type="match status" value="1"/>
</dbReference>
<dbReference type="Gene3D" id="1.25.40.20">
    <property type="entry name" value="Ankyrin repeat-containing domain"/>
    <property type="match status" value="5"/>
</dbReference>
<evidence type="ECO:0000256" key="26">
    <source>
        <dbReference type="ARBA" id="ARBA00033987"/>
    </source>
</evidence>
<comment type="caution">
    <text evidence="33">The sequence shown here is derived from an EMBL/GenBank/DDBJ whole genome shotgun (WGS) entry which is preliminary data.</text>
</comment>
<keyword evidence="14" id="KW-0013">ADP-ribosylation</keyword>
<dbReference type="FunFam" id="2.60.40.10:FF:002085">
    <property type="entry name" value="Iduronidase, alpha-L"/>
    <property type="match status" value="1"/>
</dbReference>
<comment type="similarity">
    <text evidence="25">Belongs to the ARTD/PARP family.</text>
</comment>
<dbReference type="InterPro" id="IPR013783">
    <property type="entry name" value="Ig-like_fold"/>
</dbReference>
<keyword evidence="19 29" id="KW-0520">NAD</keyword>
<evidence type="ECO:0000256" key="4">
    <source>
        <dbReference type="ARBA" id="ARBA00004574"/>
    </source>
</evidence>
<dbReference type="GO" id="GO:0016779">
    <property type="term" value="F:nucleotidyltransferase activity"/>
    <property type="evidence" value="ECO:0007669"/>
    <property type="project" value="UniProtKB-KW"/>
</dbReference>
<feature type="repeat" description="ANK" evidence="28">
    <location>
        <begin position="786"/>
        <end position="818"/>
    </location>
</feature>
<dbReference type="GO" id="GO:0046872">
    <property type="term" value="F:metal ion binding"/>
    <property type="evidence" value="ECO:0007669"/>
    <property type="project" value="UniProtKB-KW"/>
</dbReference>
<dbReference type="SUPFAM" id="SSF51445">
    <property type="entry name" value="(Trans)glycosidases"/>
    <property type="match status" value="1"/>
</dbReference>
<dbReference type="InterPro" id="IPR001660">
    <property type="entry name" value="SAM"/>
</dbReference>
<dbReference type="SMART" id="SM00454">
    <property type="entry name" value="SAM"/>
    <property type="match status" value="1"/>
</dbReference>
<feature type="repeat" description="ANK" evidence="28">
    <location>
        <begin position="567"/>
        <end position="599"/>
    </location>
</feature>
<evidence type="ECO:0000256" key="23">
    <source>
        <dbReference type="ARBA" id="ARBA00023242"/>
    </source>
</evidence>
<keyword evidence="7" id="KW-0963">Cytoplasm</keyword>
<dbReference type="InterPro" id="IPR012317">
    <property type="entry name" value="Poly(ADP-ribose)pol_cat_dom"/>
</dbReference>
<dbReference type="CDD" id="cd01438">
    <property type="entry name" value="tankyrase_like"/>
    <property type="match status" value="1"/>
</dbReference>
<keyword evidence="34" id="KW-1185">Reference proteome</keyword>
<evidence type="ECO:0000256" key="22">
    <source>
        <dbReference type="ARBA" id="ARBA00023136"/>
    </source>
</evidence>
<comment type="catalytic activity">
    <reaction evidence="26">
        <text>NAD(+) + (ADP-D-ribosyl)n-acceptor = nicotinamide + (ADP-D-ribosyl)n+1-acceptor + H(+).</text>
        <dbReference type="EC" id="2.4.2.30"/>
    </reaction>
</comment>
<dbReference type="PROSITE" id="PS01027">
    <property type="entry name" value="GLYCOSYL_HYDROL_F39"/>
    <property type="match status" value="1"/>
</dbReference>
<dbReference type="PROSITE" id="PS50297">
    <property type="entry name" value="ANK_REP_REGION"/>
    <property type="match status" value="15"/>
</dbReference>
<feature type="domain" description="PARP catalytic" evidence="32">
    <location>
        <begin position="995"/>
        <end position="1200"/>
    </location>
</feature>
<dbReference type="Pfam" id="PF00023">
    <property type="entry name" value="Ank"/>
    <property type="match status" value="4"/>
</dbReference>
<keyword evidence="17" id="KW-0832">Ubl conjugation</keyword>
<evidence type="ECO:0000256" key="6">
    <source>
        <dbReference type="ARBA" id="ARBA00022454"/>
    </source>
</evidence>
<organism evidence="33 34">
    <name type="scientific">Labeo rohita</name>
    <name type="common">Indian major carp</name>
    <name type="synonym">Cyprinus rohita</name>
    <dbReference type="NCBI Taxonomy" id="84645"/>
    <lineage>
        <taxon>Eukaryota</taxon>
        <taxon>Metazoa</taxon>
        <taxon>Chordata</taxon>
        <taxon>Craniata</taxon>
        <taxon>Vertebrata</taxon>
        <taxon>Euteleostomi</taxon>
        <taxon>Actinopterygii</taxon>
        <taxon>Neopterygii</taxon>
        <taxon>Teleostei</taxon>
        <taxon>Ostariophysi</taxon>
        <taxon>Cypriniformes</taxon>
        <taxon>Cyprinidae</taxon>
        <taxon>Labeoninae</taxon>
        <taxon>Labeonini</taxon>
        <taxon>Labeo</taxon>
    </lineage>
</organism>
<keyword evidence="15" id="KW-0378">Hydrolase</keyword>
<dbReference type="PROSITE" id="PS50088">
    <property type="entry name" value="ANK_REPEAT"/>
    <property type="match status" value="15"/>
</dbReference>
<feature type="repeat" description="ANK" evidence="28">
    <location>
        <begin position="133"/>
        <end position="165"/>
    </location>
</feature>
<evidence type="ECO:0000256" key="18">
    <source>
        <dbReference type="ARBA" id="ARBA00022895"/>
    </source>
</evidence>
<feature type="repeat" description="ANK" evidence="28">
    <location>
        <begin position="474"/>
        <end position="506"/>
    </location>
</feature>
<evidence type="ECO:0000256" key="7">
    <source>
        <dbReference type="ARBA" id="ARBA00022490"/>
    </source>
</evidence>
<dbReference type="SMART" id="SM00248">
    <property type="entry name" value="ANK"/>
    <property type="match status" value="18"/>
</dbReference>
<keyword evidence="24" id="KW-0326">Glycosidase</keyword>
<dbReference type="FunFam" id="1.25.40.20:FF:000024">
    <property type="entry name" value="Poly [ADP-ribose] polymerase"/>
    <property type="match status" value="1"/>
</dbReference>
<keyword evidence="6" id="KW-0158">Chromosome</keyword>
<gene>
    <name evidence="33" type="ORF">ROHU_007069</name>
</gene>
<dbReference type="SUPFAM" id="SSF51011">
    <property type="entry name" value="Glycosyl hydrolase domain"/>
    <property type="match status" value="1"/>
</dbReference>
<evidence type="ECO:0000256" key="30">
    <source>
        <dbReference type="SAM" id="MobiDB-lite"/>
    </source>
</evidence>
<dbReference type="Gene3D" id="6.20.320.10">
    <property type="match status" value="1"/>
</dbReference>
<keyword evidence="10" id="KW-0879">Wnt signaling pathway</keyword>
<evidence type="ECO:0000256" key="17">
    <source>
        <dbReference type="ARBA" id="ARBA00022843"/>
    </source>
</evidence>
<dbReference type="InterPro" id="IPR049165">
    <property type="entry name" value="GH39_as"/>
</dbReference>
<evidence type="ECO:0000313" key="34">
    <source>
        <dbReference type="Proteomes" id="UP000290572"/>
    </source>
</evidence>
<evidence type="ECO:0000256" key="25">
    <source>
        <dbReference type="ARBA" id="ARBA00024347"/>
    </source>
</evidence>
<keyword evidence="12" id="KW-0479">Metal-binding</keyword>
<dbReference type="InterPro" id="IPR013761">
    <property type="entry name" value="SAM/pointed_sf"/>
</dbReference>
<dbReference type="PROSITE" id="PS51059">
    <property type="entry name" value="PARP_CATALYTIC"/>
    <property type="match status" value="1"/>
</dbReference>
<evidence type="ECO:0000256" key="16">
    <source>
        <dbReference type="ARBA" id="ARBA00022833"/>
    </source>
</evidence>
<dbReference type="GO" id="GO:0003950">
    <property type="term" value="F:NAD+ poly-ADP-ribosyltransferase activity"/>
    <property type="evidence" value="ECO:0007669"/>
    <property type="project" value="UniProtKB-UniRule"/>
</dbReference>
<evidence type="ECO:0000256" key="14">
    <source>
        <dbReference type="ARBA" id="ARBA00022765"/>
    </source>
</evidence>
<keyword evidence="20" id="KW-0333">Golgi apparatus</keyword>
<dbReference type="InterPro" id="IPR002110">
    <property type="entry name" value="Ankyrin_rpt"/>
</dbReference>
<dbReference type="GO" id="GO:0016055">
    <property type="term" value="P:Wnt signaling pathway"/>
    <property type="evidence" value="ECO:0007669"/>
    <property type="project" value="UniProtKB-KW"/>
</dbReference>
<dbReference type="SUPFAM" id="SSF47769">
    <property type="entry name" value="SAM/Pointed domain"/>
    <property type="match status" value="1"/>
</dbReference>
<dbReference type="Pfam" id="PF07647">
    <property type="entry name" value="SAM_2"/>
    <property type="match status" value="1"/>
</dbReference>
<dbReference type="Gene3D" id="2.60.40.1500">
    <property type="entry name" value="Glycosyl hydrolase domain, family 39"/>
    <property type="match status" value="1"/>
</dbReference>
<dbReference type="FunFam" id="1.25.40.20:FF:000011">
    <property type="entry name" value="Poly [ADP-ribose] polymerase"/>
    <property type="match status" value="1"/>
</dbReference>
<feature type="repeat" description="ANK" evidence="28">
    <location>
        <begin position="405"/>
        <end position="440"/>
    </location>
</feature>